<accession>A0A8D8Q039</accession>
<dbReference type="EMBL" id="HBUF01048094">
    <property type="protein sequence ID" value="CAG6620604.1"/>
    <property type="molecule type" value="Transcribed_RNA"/>
</dbReference>
<feature type="domain" description="C2H2-type" evidence="7">
    <location>
        <begin position="518"/>
        <end position="546"/>
    </location>
</feature>
<evidence type="ECO:0000256" key="2">
    <source>
        <dbReference type="ARBA" id="ARBA00022737"/>
    </source>
</evidence>
<dbReference type="AlphaFoldDB" id="A0A8D8Q039"/>
<dbReference type="SUPFAM" id="SSF57667">
    <property type="entry name" value="beta-beta-alpha zinc fingers"/>
    <property type="match status" value="7"/>
</dbReference>
<dbReference type="InterPro" id="IPR036236">
    <property type="entry name" value="Znf_C2H2_sf"/>
</dbReference>
<feature type="domain" description="C2H2-type" evidence="7">
    <location>
        <begin position="1042"/>
        <end position="1070"/>
    </location>
</feature>
<feature type="domain" description="C2H2-type" evidence="7">
    <location>
        <begin position="876"/>
        <end position="903"/>
    </location>
</feature>
<feature type="domain" description="C2H2-type" evidence="7">
    <location>
        <begin position="948"/>
        <end position="976"/>
    </location>
</feature>
<dbReference type="Pfam" id="PF00096">
    <property type="entry name" value="zf-C2H2"/>
    <property type="match status" value="4"/>
</dbReference>
<evidence type="ECO:0000256" key="4">
    <source>
        <dbReference type="ARBA" id="ARBA00022833"/>
    </source>
</evidence>
<dbReference type="PROSITE" id="PS50157">
    <property type="entry name" value="ZINC_FINGER_C2H2_2"/>
    <property type="match status" value="12"/>
</dbReference>
<feature type="domain" description="C2H2-type" evidence="7">
    <location>
        <begin position="792"/>
        <end position="819"/>
    </location>
</feature>
<keyword evidence="2" id="KW-0677">Repeat</keyword>
<evidence type="ECO:0000256" key="6">
    <source>
        <dbReference type="SAM" id="MobiDB-lite"/>
    </source>
</evidence>
<dbReference type="PROSITE" id="PS00028">
    <property type="entry name" value="ZINC_FINGER_C2H2_1"/>
    <property type="match status" value="10"/>
</dbReference>
<dbReference type="SMART" id="SM00355">
    <property type="entry name" value="ZnF_C2H2"/>
    <property type="match status" value="26"/>
</dbReference>
<evidence type="ECO:0000256" key="1">
    <source>
        <dbReference type="ARBA" id="ARBA00022723"/>
    </source>
</evidence>
<reference evidence="8" key="1">
    <citation type="submission" date="2021-05" db="EMBL/GenBank/DDBJ databases">
        <authorList>
            <person name="Alioto T."/>
            <person name="Alioto T."/>
            <person name="Gomez Garrido J."/>
        </authorList>
    </citation>
    <scope>NUCLEOTIDE SEQUENCE</scope>
</reference>
<dbReference type="Gene3D" id="3.30.160.60">
    <property type="entry name" value="Classic Zinc Finger"/>
    <property type="match status" value="9"/>
</dbReference>
<evidence type="ECO:0000256" key="5">
    <source>
        <dbReference type="PROSITE-ProRule" id="PRU00042"/>
    </source>
</evidence>
<proteinExistence type="predicted"/>
<dbReference type="GO" id="GO:0008270">
    <property type="term" value="F:zinc ion binding"/>
    <property type="evidence" value="ECO:0007669"/>
    <property type="project" value="UniProtKB-KW"/>
</dbReference>
<dbReference type="PANTHER" id="PTHR24379:SF117">
    <property type="entry name" value="ZINC FINGER PROTEIN WECKLE"/>
    <property type="match status" value="1"/>
</dbReference>
<feature type="domain" description="C2H2-type" evidence="7">
    <location>
        <begin position="578"/>
        <end position="606"/>
    </location>
</feature>
<feature type="domain" description="C2H2-type" evidence="7">
    <location>
        <begin position="547"/>
        <end position="577"/>
    </location>
</feature>
<protein>
    <submittedName>
        <fullName evidence="8">Zinc finger protein 208</fullName>
    </submittedName>
</protein>
<evidence type="ECO:0000259" key="7">
    <source>
        <dbReference type="PROSITE" id="PS50157"/>
    </source>
</evidence>
<sequence>MFVSFEFDEFAEREPHSWNGETYYNCNECTDFKTSSQRLLDEHVKYFHAGFYINPDSVLNQPYTEPHYLHNKYPHTNIFNGHFDLNLVKHETLDDADVDGLLGFNIKEEWFDGFEQDMKLDNVIIHKDVFECKICDEVFVCKQKYLNHLGSKLHIFNEISKNNVSPANSCSGNSDDEEDDVNQVSLHGKNATHGKNANGFSKDVKIKMENIDHSSKSKVNNGSSDSIDYKSYMDEENLKCKLCNYQTTQLKGLRTHILMHIERSHTCEICGFQAHFKSTLYEHYNSLHKGVQMSCDDCDFTTISYRSYLKHKVDHSNTEYCDLCNKNIFGQNKIYFHYFKNHKGYEFKCKLCPYVTKNPKSFIAHKDDGHYRRQCDSCDFVASNKTKFVEHLKKGCTQSEAPRIKAKIEVMSVNTERELRSKVMVDNYSCNICKRYFKTHSLLEDHMNIFHCFPCEECDYIAFSIKSLTTHEMSHKTKNKTTAKASPLLGSIKSLTTHKMSHKIQNKTTSKGSSLLGGFCKFCSRRLPPNMGMKRHIAFRHSGDKPYTCPMPNCGLTFENSTTMTAHIQSVHAQSLPYECNLCPHRYADRTGVQKHMSRVHSSLKCQNTLSCTKCSYQAPNRKSLSSHMRVHCLKWINYSENSSKYDRKVENTSTDEKMESTSNERKVENSLSTLYCTKCTYQSPSRKSLNSHMRVHSLKWKYYSGNSPNNRKGKNTSINGKMENTSNEKEGENVLSCTMCSYQTSVRNSLSAHMKVHLKRKYRIKNISNDGKVENTSEMDFVKSEAEESYLTCSKCERVFLNKKTWQRHLNFHKMNRKIVCKDCGFRFKLKIHKDNHQHYHRSSNKYVCDLCNLRFSRSVSHKNHMESHRNFAYFDCAICDFRTSSRDSLNMHTMIHADEMKYSCKLCDYKCESQALYLKHLKEHKTENSRKKNAASAQSSQRNAWYKCSTCDECFVTLNSLFKHSLDVHSNRPSIKHCACGKQFSLSGNLTRHIRTHIQTNNSTHEQSVSSMSPIIMLSPIKPKPLKRPKIPFEDVEWPFKCVICDKEFKTINLLKYHMETTHNSNTYKCRECNFVTNKPSHLSTHLPVHTSYLKCKQCNTQLSNYQHKIRHIEQNCKGIRY</sequence>
<dbReference type="PANTHER" id="PTHR24379">
    <property type="entry name" value="KRAB AND ZINC FINGER DOMAIN-CONTAINING"/>
    <property type="match status" value="1"/>
</dbReference>
<dbReference type="InterPro" id="IPR013087">
    <property type="entry name" value="Znf_C2H2_type"/>
</dbReference>
<keyword evidence="3 5" id="KW-0863">Zinc-finger</keyword>
<keyword evidence="4" id="KW-0862">Zinc</keyword>
<feature type="region of interest" description="Disordered" evidence="6">
    <location>
        <begin position="707"/>
        <end position="729"/>
    </location>
</feature>
<feature type="domain" description="C2H2-type" evidence="7">
    <location>
        <begin position="428"/>
        <end position="451"/>
    </location>
</feature>
<name>A0A8D8Q039_9HEMI</name>
<keyword evidence="1" id="KW-0479">Metal-binding</keyword>
<feature type="compositionally biased region" description="Polar residues" evidence="6">
    <location>
        <begin position="707"/>
        <end position="726"/>
    </location>
</feature>
<evidence type="ECO:0000256" key="3">
    <source>
        <dbReference type="ARBA" id="ARBA00022771"/>
    </source>
</evidence>
<feature type="domain" description="C2H2-type" evidence="7">
    <location>
        <begin position="848"/>
        <end position="870"/>
    </location>
</feature>
<feature type="domain" description="C2H2-type" evidence="7">
    <location>
        <begin position="736"/>
        <end position="763"/>
    </location>
</feature>
<organism evidence="8">
    <name type="scientific">Cacopsylla melanoneura</name>
    <dbReference type="NCBI Taxonomy" id="428564"/>
    <lineage>
        <taxon>Eukaryota</taxon>
        <taxon>Metazoa</taxon>
        <taxon>Ecdysozoa</taxon>
        <taxon>Arthropoda</taxon>
        <taxon>Hexapoda</taxon>
        <taxon>Insecta</taxon>
        <taxon>Pterygota</taxon>
        <taxon>Neoptera</taxon>
        <taxon>Paraneoptera</taxon>
        <taxon>Hemiptera</taxon>
        <taxon>Sternorrhyncha</taxon>
        <taxon>Psylloidea</taxon>
        <taxon>Psyllidae</taxon>
        <taxon>Psyllinae</taxon>
        <taxon>Cacopsylla</taxon>
    </lineage>
</organism>
<feature type="domain" description="C2H2-type" evidence="7">
    <location>
        <begin position="982"/>
        <end position="1004"/>
    </location>
</feature>
<feature type="domain" description="C2H2-type" evidence="7">
    <location>
        <begin position="1070"/>
        <end position="1097"/>
    </location>
</feature>
<evidence type="ECO:0000313" key="8">
    <source>
        <dbReference type="EMBL" id="CAG6620604.1"/>
    </source>
</evidence>